<sequence length="91" mass="10129">MEWISAKLLSDQFLQFTPCEKAGIGFPVLVRAASSVIALAPTRRWRGGYIGFVQLKVLCRSCGMFDTVPVFEEKRQATTREASTVSVRIFG</sequence>
<name>K0PHT8_9HYPH</name>
<gene>
    <name evidence="1" type="ORF">BN77_3257</name>
</gene>
<dbReference type="STRING" id="1211777.BN77_3257"/>
<evidence type="ECO:0000313" key="1">
    <source>
        <dbReference type="EMBL" id="CCM76066.1"/>
    </source>
</evidence>
<reference evidence="1 2" key="1">
    <citation type="journal article" date="2013" name="Genome Announc.">
        <title>Draft Genome Sequence of Rhizobium mesoamericanum STM3625, a Nitrogen-Fixing Symbiont of Mimosa pudica Isolated in French Guiana (South America).</title>
        <authorList>
            <person name="Moulin L."/>
            <person name="Mornico D."/>
            <person name="Melkonian R."/>
            <person name="Klonowska A."/>
        </authorList>
    </citation>
    <scope>NUCLEOTIDE SEQUENCE [LARGE SCALE GENOMIC DNA]</scope>
    <source>
        <strain evidence="1 2">STM3625</strain>
    </source>
</reference>
<dbReference type="Proteomes" id="UP000009319">
    <property type="component" value="Unassembled WGS sequence"/>
</dbReference>
<accession>K0PHT8</accession>
<keyword evidence="2" id="KW-1185">Reference proteome</keyword>
<dbReference type="HOGENOM" id="CLU_2424843_0_0_5"/>
<evidence type="ECO:0000313" key="2">
    <source>
        <dbReference type="Proteomes" id="UP000009319"/>
    </source>
</evidence>
<dbReference type="EMBL" id="CANI01000021">
    <property type="protein sequence ID" value="CCM76066.1"/>
    <property type="molecule type" value="Genomic_DNA"/>
</dbReference>
<comment type="caution">
    <text evidence="1">The sequence shown here is derived from an EMBL/GenBank/DDBJ whole genome shotgun (WGS) entry which is preliminary data.</text>
</comment>
<protein>
    <submittedName>
        <fullName evidence="1">Uncharacterized protein</fullName>
    </submittedName>
</protein>
<organism evidence="1 2">
    <name type="scientific">Rhizobium mesoamericanum STM3625</name>
    <dbReference type="NCBI Taxonomy" id="1211777"/>
    <lineage>
        <taxon>Bacteria</taxon>
        <taxon>Pseudomonadati</taxon>
        <taxon>Pseudomonadota</taxon>
        <taxon>Alphaproteobacteria</taxon>
        <taxon>Hyphomicrobiales</taxon>
        <taxon>Rhizobiaceae</taxon>
        <taxon>Rhizobium/Agrobacterium group</taxon>
        <taxon>Rhizobium</taxon>
    </lineage>
</organism>
<dbReference type="AlphaFoldDB" id="K0PHT8"/>
<proteinExistence type="predicted"/>